<evidence type="ECO:0000313" key="3">
    <source>
        <dbReference type="Proteomes" id="UP001243330"/>
    </source>
</evidence>
<sequence length="473" mass="53311">MKAPQLPRRILSVTRNVTNDISIKLIESQGTSGSYCALSHCWGPVEKQPLRTTKQTLKDRMSNIPFNDLPATFRDAVSLVAYLGIEYLWIDSLCIVQDDPEEWLQESESMGPIYTDATLVLAAAGSNDSTEGLFITRRQHPNIFTLPFSPYSLRTGRALTSQGEYKLAILSQESSTPSLGPLHQRAWAYQEWYFAHRKVLFMPGGISWACSHRESHREYNERWNFSEPQKLSSSWLGILSQYTAKALTYPSDRLVAIRGIATAKTGSSNLFRHTLSSGQASSSEKEVVEDRAALIDLKPVFRFGVWKAQLTEQLLWLPMEKPYEKDDLPNLPSWSWAASGGHKVWPVRHLLANVPVNMTGPVLRKTGAIRAAGFFFMVKLGLLQECCVTYLSDEVKHESIAPTLQRSESIELSFLSNNSAEPGRQLRNYLLRSPRGIGEGKVVGMGRLDRDLSPKNMFFLILTSVRRQTLDLW</sequence>
<dbReference type="Proteomes" id="UP001243330">
    <property type="component" value="Unassembled WGS sequence"/>
</dbReference>
<dbReference type="Pfam" id="PF06985">
    <property type="entry name" value="HET"/>
    <property type="match status" value="1"/>
</dbReference>
<dbReference type="AlphaFoldDB" id="A0AAD9AGQ2"/>
<dbReference type="EMBL" id="JAQOWY010000205">
    <property type="protein sequence ID" value="KAK1847347.1"/>
    <property type="molecule type" value="Genomic_DNA"/>
</dbReference>
<dbReference type="InterPro" id="IPR010730">
    <property type="entry name" value="HET"/>
</dbReference>
<name>A0AAD9AGQ2_9PEZI</name>
<keyword evidence="3" id="KW-1185">Reference proteome</keyword>
<reference evidence="2" key="1">
    <citation type="submission" date="2023-01" db="EMBL/GenBank/DDBJ databases">
        <title>Colletotrichum chrysophilum M932 genome sequence.</title>
        <authorList>
            <person name="Baroncelli R."/>
        </authorList>
    </citation>
    <scope>NUCLEOTIDE SEQUENCE</scope>
    <source>
        <strain evidence="2">M932</strain>
    </source>
</reference>
<evidence type="ECO:0000313" key="2">
    <source>
        <dbReference type="EMBL" id="KAK1847347.1"/>
    </source>
</evidence>
<accession>A0AAD9AGQ2</accession>
<dbReference type="PANTHER" id="PTHR33112">
    <property type="entry name" value="DOMAIN PROTEIN, PUTATIVE-RELATED"/>
    <property type="match status" value="1"/>
</dbReference>
<comment type="caution">
    <text evidence="2">The sequence shown here is derived from an EMBL/GenBank/DDBJ whole genome shotgun (WGS) entry which is preliminary data.</text>
</comment>
<organism evidence="2 3">
    <name type="scientific">Colletotrichum chrysophilum</name>
    <dbReference type="NCBI Taxonomy" id="1836956"/>
    <lineage>
        <taxon>Eukaryota</taxon>
        <taxon>Fungi</taxon>
        <taxon>Dikarya</taxon>
        <taxon>Ascomycota</taxon>
        <taxon>Pezizomycotina</taxon>
        <taxon>Sordariomycetes</taxon>
        <taxon>Hypocreomycetidae</taxon>
        <taxon>Glomerellales</taxon>
        <taxon>Glomerellaceae</taxon>
        <taxon>Colletotrichum</taxon>
        <taxon>Colletotrichum gloeosporioides species complex</taxon>
    </lineage>
</organism>
<proteinExistence type="predicted"/>
<evidence type="ECO:0000259" key="1">
    <source>
        <dbReference type="Pfam" id="PF06985"/>
    </source>
</evidence>
<gene>
    <name evidence="2" type="ORF">CCHR01_10016</name>
</gene>
<dbReference type="PANTHER" id="PTHR33112:SF10">
    <property type="entry name" value="TOL"/>
    <property type="match status" value="1"/>
</dbReference>
<feature type="domain" description="Heterokaryon incompatibility" evidence="1">
    <location>
        <begin position="35"/>
        <end position="191"/>
    </location>
</feature>
<protein>
    <submittedName>
        <fullName evidence="2">Alkyl hydroperoxide reductase thiol specific antioxidant mal allergen</fullName>
    </submittedName>
</protein>